<gene>
    <name evidence="7" type="ORF">SAMN05444158_7426</name>
</gene>
<dbReference type="RefSeq" id="WP_146690845.1">
    <property type="nucleotide sequence ID" value="NZ_LT629750.1"/>
</dbReference>
<evidence type="ECO:0000313" key="8">
    <source>
        <dbReference type="Proteomes" id="UP000243904"/>
    </source>
</evidence>
<dbReference type="GO" id="GO:0033013">
    <property type="term" value="P:tetrapyrrole metabolic process"/>
    <property type="evidence" value="ECO:0007669"/>
    <property type="project" value="UniProtKB-ARBA"/>
</dbReference>
<keyword evidence="5 6" id="KW-0472">Membrane</keyword>
<keyword evidence="4 6" id="KW-1133">Transmembrane helix</keyword>
<dbReference type="EMBL" id="LT629750">
    <property type="protein sequence ID" value="SDT60385.1"/>
    <property type="molecule type" value="Genomic_DNA"/>
</dbReference>
<dbReference type="PANTHER" id="PTHR10057">
    <property type="entry name" value="PERIPHERAL-TYPE BENZODIAZEPINE RECEPTOR"/>
    <property type="match status" value="1"/>
</dbReference>
<reference evidence="8" key="1">
    <citation type="submission" date="2016-10" db="EMBL/GenBank/DDBJ databases">
        <authorList>
            <person name="Varghese N."/>
            <person name="Submissions S."/>
        </authorList>
    </citation>
    <scope>NUCLEOTIDE SEQUENCE [LARGE SCALE GENOMIC DNA]</scope>
    <source>
        <strain evidence="8">GAS369</strain>
    </source>
</reference>
<comment type="subcellular location">
    <subcellularLocation>
        <location evidence="1">Membrane</location>
        <topology evidence="1">Multi-pass membrane protein</topology>
    </subcellularLocation>
</comment>
<dbReference type="GO" id="GO:0016020">
    <property type="term" value="C:membrane"/>
    <property type="evidence" value="ECO:0007669"/>
    <property type="project" value="UniProtKB-SubCell"/>
</dbReference>
<feature type="transmembrane region" description="Helical" evidence="6">
    <location>
        <begin position="81"/>
        <end position="100"/>
    </location>
</feature>
<sequence>MKLKSIVRLALSLLLCLAVGVLGALVTMPEIPAWYAGIGKPSWTPPPPVFPIAWTMLYILMAISFWRLWNIEARSAARTKAMIWFLVQLALNALWPPVFFGWHSTSAALVVIIALLATIAATMIAAARVDRAAAWILAPYLLWVAYATTINIGVVAMNQAI</sequence>
<name>A0A1H2BQ04_9BRAD</name>
<dbReference type="AlphaFoldDB" id="A0A1H2BQ04"/>
<comment type="similarity">
    <text evidence="2">Belongs to the TspO/BZRP family.</text>
</comment>
<proteinExistence type="inferred from homology"/>
<evidence type="ECO:0000256" key="5">
    <source>
        <dbReference type="ARBA" id="ARBA00023136"/>
    </source>
</evidence>
<accession>A0A1H2BQ04</accession>
<evidence type="ECO:0000256" key="1">
    <source>
        <dbReference type="ARBA" id="ARBA00004141"/>
    </source>
</evidence>
<evidence type="ECO:0000256" key="3">
    <source>
        <dbReference type="ARBA" id="ARBA00022692"/>
    </source>
</evidence>
<protein>
    <submittedName>
        <fullName evidence="7">TspO and MBR related proteins</fullName>
    </submittedName>
</protein>
<dbReference type="CDD" id="cd15904">
    <property type="entry name" value="TSPO_MBR"/>
    <property type="match status" value="1"/>
</dbReference>
<dbReference type="Pfam" id="PF03073">
    <property type="entry name" value="TspO_MBR"/>
    <property type="match status" value="1"/>
</dbReference>
<dbReference type="Gene3D" id="1.20.1260.100">
    <property type="entry name" value="TspO/MBR protein"/>
    <property type="match status" value="1"/>
</dbReference>
<evidence type="ECO:0000256" key="4">
    <source>
        <dbReference type="ARBA" id="ARBA00022989"/>
    </source>
</evidence>
<feature type="transmembrane region" description="Helical" evidence="6">
    <location>
        <begin position="106"/>
        <end position="127"/>
    </location>
</feature>
<feature type="transmembrane region" description="Helical" evidence="6">
    <location>
        <begin position="47"/>
        <end position="69"/>
    </location>
</feature>
<dbReference type="PIRSF" id="PIRSF005859">
    <property type="entry name" value="PBR"/>
    <property type="match status" value="1"/>
</dbReference>
<dbReference type="InterPro" id="IPR004307">
    <property type="entry name" value="TspO_MBR"/>
</dbReference>
<evidence type="ECO:0000256" key="2">
    <source>
        <dbReference type="ARBA" id="ARBA00007524"/>
    </source>
</evidence>
<keyword evidence="3 6" id="KW-0812">Transmembrane</keyword>
<dbReference type="Proteomes" id="UP000243904">
    <property type="component" value="Chromosome I"/>
</dbReference>
<evidence type="ECO:0000256" key="6">
    <source>
        <dbReference type="SAM" id="Phobius"/>
    </source>
</evidence>
<dbReference type="FunFam" id="1.20.1260.100:FF:000001">
    <property type="entry name" value="translocator protein 2"/>
    <property type="match status" value="1"/>
</dbReference>
<organism evidence="7 8">
    <name type="scientific">Bradyrhizobium canariense</name>
    <dbReference type="NCBI Taxonomy" id="255045"/>
    <lineage>
        <taxon>Bacteria</taxon>
        <taxon>Pseudomonadati</taxon>
        <taxon>Pseudomonadota</taxon>
        <taxon>Alphaproteobacteria</taxon>
        <taxon>Hyphomicrobiales</taxon>
        <taxon>Nitrobacteraceae</taxon>
        <taxon>Bradyrhizobium</taxon>
    </lineage>
</organism>
<dbReference type="PANTHER" id="PTHR10057:SF0">
    <property type="entry name" value="TRANSLOCATOR PROTEIN"/>
    <property type="match status" value="1"/>
</dbReference>
<keyword evidence="8" id="KW-1185">Reference proteome</keyword>
<feature type="transmembrane region" description="Helical" evidence="6">
    <location>
        <begin position="134"/>
        <end position="157"/>
    </location>
</feature>
<evidence type="ECO:0000313" key="7">
    <source>
        <dbReference type="EMBL" id="SDT60385.1"/>
    </source>
</evidence>
<dbReference type="InterPro" id="IPR038330">
    <property type="entry name" value="TspO/MBR-related_sf"/>
</dbReference>